<evidence type="ECO:0000313" key="3">
    <source>
        <dbReference type="Proteomes" id="UP000675881"/>
    </source>
</evidence>
<evidence type="ECO:0000313" key="2">
    <source>
        <dbReference type="EMBL" id="CAF3000894.1"/>
    </source>
</evidence>
<protein>
    <submittedName>
        <fullName evidence="2">SALL</fullName>
    </submittedName>
</protein>
<organism evidence="2 3">
    <name type="scientific">Lepeophtheirus salmonis</name>
    <name type="common">Salmon louse</name>
    <name type="synonym">Caligus salmonis</name>
    <dbReference type="NCBI Taxonomy" id="72036"/>
    <lineage>
        <taxon>Eukaryota</taxon>
        <taxon>Metazoa</taxon>
        <taxon>Ecdysozoa</taxon>
        <taxon>Arthropoda</taxon>
        <taxon>Crustacea</taxon>
        <taxon>Multicrustacea</taxon>
        <taxon>Hexanauplia</taxon>
        <taxon>Copepoda</taxon>
        <taxon>Siphonostomatoida</taxon>
        <taxon>Caligidae</taxon>
        <taxon>Lepeophtheirus</taxon>
    </lineage>
</organism>
<dbReference type="OrthoDB" id="8749569at2759"/>
<feature type="compositionally biased region" description="Polar residues" evidence="1">
    <location>
        <begin position="32"/>
        <end position="69"/>
    </location>
</feature>
<keyword evidence="3" id="KW-1185">Reference proteome</keyword>
<reference evidence="2" key="1">
    <citation type="submission" date="2021-02" db="EMBL/GenBank/DDBJ databases">
        <authorList>
            <person name="Bekaert M."/>
        </authorList>
    </citation>
    <scope>NUCLEOTIDE SEQUENCE</scope>
    <source>
        <strain evidence="2">IoA-00</strain>
    </source>
</reference>
<dbReference type="Proteomes" id="UP000675881">
    <property type="component" value="Chromosome 7"/>
</dbReference>
<gene>
    <name evidence="2" type="ORF">LSAA_12954</name>
</gene>
<proteinExistence type="predicted"/>
<evidence type="ECO:0000256" key="1">
    <source>
        <dbReference type="SAM" id="MobiDB-lite"/>
    </source>
</evidence>
<dbReference type="AlphaFoldDB" id="A0A7R8HCF2"/>
<name>A0A7R8HCF2_LEPSM</name>
<sequence>MSRRKQAKPIRHFDDDEAPLLNGLPGSEDPPSFNSLGDANGSEHSSTLEENNTSCDNPDSSVGDTSSSPAGVVGNIFLKSNEDFTNNNKNKISNLIVSVEDDDEPKKEDSILAQQPLGTISDQLKSIASTISQLTANAASNTNPKTMQELAVSSGYAL</sequence>
<accession>A0A7R8HCF2</accession>
<dbReference type="EMBL" id="HG994586">
    <property type="protein sequence ID" value="CAF3000894.1"/>
    <property type="molecule type" value="Genomic_DNA"/>
</dbReference>
<feature type="region of interest" description="Disordered" evidence="1">
    <location>
        <begin position="1"/>
        <end position="73"/>
    </location>
</feature>
<feature type="compositionally biased region" description="Basic residues" evidence="1">
    <location>
        <begin position="1"/>
        <end position="10"/>
    </location>
</feature>